<feature type="domain" description="Formamidopyrimidine-DNA glycosylase catalytic" evidence="17">
    <location>
        <begin position="2"/>
        <end position="115"/>
    </location>
</feature>
<evidence type="ECO:0000256" key="2">
    <source>
        <dbReference type="ARBA" id="ARBA00001947"/>
    </source>
</evidence>
<keyword evidence="8" id="KW-0862">Zinc</keyword>
<dbReference type="InterPro" id="IPR010663">
    <property type="entry name" value="Znf_FPG/IleRS"/>
</dbReference>
<feature type="region of interest" description="Disordered" evidence="15">
    <location>
        <begin position="262"/>
        <end position="281"/>
    </location>
</feature>
<keyword evidence="4" id="KW-0479">Metal-binding</keyword>
<evidence type="ECO:0000256" key="15">
    <source>
        <dbReference type="SAM" id="MobiDB-lite"/>
    </source>
</evidence>
<dbReference type="SUPFAM" id="SSF46946">
    <property type="entry name" value="S13-like H2TH domain"/>
    <property type="match status" value="1"/>
</dbReference>
<dbReference type="InterPro" id="IPR000214">
    <property type="entry name" value="Znf_DNA_glyclase/AP_lyase"/>
</dbReference>
<dbReference type="InterPro" id="IPR015886">
    <property type="entry name" value="H2TH_FPG"/>
</dbReference>
<comment type="catalytic activity">
    <reaction evidence="1">
        <text>Hydrolysis of DNA containing ring-opened 7-methylguanine residues, releasing 2,6-diamino-4-hydroxy-5-(N-methyl)formamidopyrimidine.</text>
        <dbReference type="EC" id="3.2.2.23"/>
    </reaction>
</comment>
<evidence type="ECO:0000256" key="13">
    <source>
        <dbReference type="ARBA" id="ARBA00023295"/>
    </source>
</evidence>
<accession>A0A485M0F1</accession>
<dbReference type="PROSITE" id="PS51068">
    <property type="entry name" value="FPG_CAT"/>
    <property type="match status" value="1"/>
</dbReference>
<dbReference type="EC" id="4.2.99.18" evidence="18"/>
<comment type="cofactor">
    <cofactor evidence="2">
        <name>Zn(2+)</name>
        <dbReference type="ChEBI" id="CHEBI:29105"/>
    </cofactor>
</comment>
<sequence length="281" mass="31993">MPELPDVEFYRRYLESTSLHKNIVDTEVREPSLVEGASVQEFRQSLKHKRMTDTARHGKYLLINLDGQLWMVMHFGMTGALCYYRQGDPEPARTKVRFTFDTGYHLAFTSIRNLGRMSLITSPQDFIRARQLGPDALSQKLDFPLFYRSLSRKKGMIKPALMDQSTIAGIGNIYSDEILFQAGINPARHLECLREDQLRNIFMVMKKVLKTAIRFQADPSLFPDTCLLPRRESGGRCPRCGSELKTRKISGRTSFFCPRCQPEPARASSGKNSGDSTVRAC</sequence>
<evidence type="ECO:0000256" key="7">
    <source>
        <dbReference type="ARBA" id="ARBA00022801"/>
    </source>
</evidence>
<evidence type="ECO:0000256" key="3">
    <source>
        <dbReference type="ARBA" id="ARBA00009409"/>
    </source>
</evidence>
<dbReference type="EC" id="3.2.2.-" evidence="18"/>
<evidence type="ECO:0000256" key="8">
    <source>
        <dbReference type="ARBA" id="ARBA00022833"/>
    </source>
</evidence>
<keyword evidence="7 18" id="KW-0378">Hydrolase</keyword>
<evidence type="ECO:0000256" key="6">
    <source>
        <dbReference type="ARBA" id="ARBA00022771"/>
    </source>
</evidence>
<dbReference type="InterPro" id="IPR015887">
    <property type="entry name" value="DNA_glyclase_Znf_dom_DNA_BS"/>
</dbReference>
<dbReference type="PANTHER" id="PTHR22993:SF9">
    <property type="entry name" value="FORMAMIDOPYRIMIDINE-DNA GLYCOSYLASE"/>
    <property type="match status" value="1"/>
</dbReference>
<protein>
    <submittedName>
        <fullName evidence="18">Formamidopyrimidine-DNA glycosylase</fullName>
        <ecNumber evidence="18">3.2.2.-</ecNumber>
        <ecNumber evidence="18">3.2.2.23</ecNumber>
        <ecNumber evidence="18">4.2.99.18</ecNumber>
    </submittedName>
</protein>
<evidence type="ECO:0000256" key="11">
    <source>
        <dbReference type="ARBA" id="ARBA00023239"/>
    </source>
</evidence>
<dbReference type="GO" id="GO:0140078">
    <property type="term" value="F:class I DNA-(apurinic or apyrimidinic site) endonuclease activity"/>
    <property type="evidence" value="ECO:0007669"/>
    <property type="project" value="UniProtKB-EC"/>
</dbReference>
<feature type="compositionally biased region" description="Polar residues" evidence="15">
    <location>
        <begin position="269"/>
        <end position="281"/>
    </location>
</feature>
<evidence type="ECO:0000256" key="4">
    <source>
        <dbReference type="ARBA" id="ARBA00022723"/>
    </source>
</evidence>
<comment type="catalytic activity">
    <reaction evidence="14">
        <text>2'-deoxyribonucleotide-(2'-deoxyribose 5'-phosphate)-2'-deoxyribonucleotide-DNA = a 3'-end 2'-deoxyribonucleotide-(2,3-dehydro-2,3-deoxyribose 5'-phosphate)-DNA + a 5'-end 5'-phospho-2'-deoxyribonucleoside-DNA + H(+)</text>
        <dbReference type="Rhea" id="RHEA:66592"/>
        <dbReference type="Rhea" id="RHEA-COMP:13180"/>
        <dbReference type="Rhea" id="RHEA-COMP:16897"/>
        <dbReference type="Rhea" id="RHEA-COMP:17067"/>
        <dbReference type="ChEBI" id="CHEBI:15378"/>
        <dbReference type="ChEBI" id="CHEBI:136412"/>
        <dbReference type="ChEBI" id="CHEBI:157695"/>
        <dbReference type="ChEBI" id="CHEBI:167181"/>
        <dbReference type="EC" id="4.2.99.18"/>
    </reaction>
</comment>
<dbReference type="EC" id="3.2.2.23" evidence="18"/>
<dbReference type="PROSITE" id="PS01242">
    <property type="entry name" value="ZF_FPG_1"/>
    <property type="match status" value="1"/>
</dbReference>
<keyword evidence="9" id="KW-0238">DNA-binding</keyword>
<keyword evidence="6" id="KW-0863">Zinc-finger</keyword>
<keyword evidence="13 18" id="KW-0326">Glycosidase</keyword>
<evidence type="ECO:0000313" key="18">
    <source>
        <dbReference type="EMBL" id="VFU14481.1"/>
    </source>
</evidence>
<dbReference type="InterPro" id="IPR035937">
    <property type="entry name" value="FPG_N"/>
</dbReference>
<dbReference type="Pfam" id="PF06827">
    <property type="entry name" value="zf-FPG_IleRS"/>
    <property type="match status" value="1"/>
</dbReference>
<dbReference type="GO" id="GO:0008534">
    <property type="term" value="F:oxidized purine nucleobase lesion DNA N-glycosylase activity"/>
    <property type="evidence" value="ECO:0007669"/>
    <property type="project" value="UniProtKB-EC"/>
</dbReference>
<dbReference type="Gene3D" id="3.20.190.10">
    <property type="entry name" value="MutM-like, N-terminal"/>
    <property type="match status" value="1"/>
</dbReference>
<evidence type="ECO:0000256" key="5">
    <source>
        <dbReference type="ARBA" id="ARBA00022763"/>
    </source>
</evidence>
<dbReference type="PANTHER" id="PTHR22993">
    <property type="entry name" value="FORMAMIDOPYRIMIDINE-DNA GLYCOSYLASE"/>
    <property type="match status" value="1"/>
</dbReference>
<keyword evidence="10" id="KW-0234">DNA repair</keyword>
<evidence type="ECO:0000256" key="1">
    <source>
        <dbReference type="ARBA" id="ARBA00001668"/>
    </source>
</evidence>
<dbReference type="Gene3D" id="1.10.8.50">
    <property type="match status" value="1"/>
</dbReference>
<evidence type="ECO:0000256" key="12">
    <source>
        <dbReference type="ARBA" id="ARBA00023268"/>
    </source>
</evidence>
<dbReference type="PROSITE" id="PS51066">
    <property type="entry name" value="ZF_FPG_2"/>
    <property type="match status" value="1"/>
</dbReference>
<name>A0A485M0F1_9ZZZZ</name>
<evidence type="ECO:0000259" key="16">
    <source>
        <dbReference type="PROSITE" id="PS51066"/>
    </source>
</evidence>
<evidence type="ECO:0000259" key="17">
    <source>
        <dbReference type="PROSITE" id="PS51068"/>
    </source>
</evidence>
<dbReference type="InterPro" id="IPR010979">
    <property type="entry name" value="Ribosomal_uS13-like_H2TH"/>
</dbReference>
<dbReference type="GO" id="GO:0006284">
    <property type="term" value="P:base-excision repair"/>
    <property type="evidence" value="ECO:0007669"/>
    <property type="project" value="InterPro"/>
</dbReference>
<dbReference type="EMBL" id="CAADRM010000092">
    <property type="protein sequence ID" value="VFU14481.1"/>
    <property type="molecule type" value="Genomic_DNA"/>
</dbReference>
<organism evidence="18">
    <name type="scientific">anaerobic digester metagenome</name>
    <dbReference type="NCBI Taxonomy" id="1263854"/>
    <lineage>
        <taxon>unclassified sequences</taxon>
        <taxon>metagenomes</taxon>
        <taxon>ecological metagenomes</taxon>
    </lineage>
</organism>
<dbReference type="GO" id="GO:0003684">
    <property type="term" value="F:damaged DNA binding"/>
    <property type="evidence" value="ECO:0007669"/>
    <property type="project" value="InterPro"/>
</dbReference>
<dbReference type="Pfam" id="PF06831">
    <property type="entry name" value="H2TH"/>
    <property type="match status" value="1"/>
</dbReference>
<dbReference type="Pfam" id="PF01149">
    <property type="entry name" value="Fapy_DNA_glyco"/>
    <property type="match status" value="1"/>
</dbReference>
<dbReference type="SMART" id="SM01232">
    <property type="entry name" value="H2TH"/>
    <property type="match status" value="1"/>
</dbReference>
<keyword evidence="5" id="KW-0227">DNA damage</keyword>
<dbReference type="AlphaFoldDB" id="A0A485M0F1"/>
<feature type="domain" description="FPG-type" evidence="16">
    <location>
        <begin position="232"/>
        <end position="262"/>
    </location>
</feature>
<comment type="similarity">
    <text evidence="3">Belongs to the FPG family.</text>
</comment>
<dbReference type="SMART" id="SM00898">
    <property type="entry name" value="Fapy_DNA_glyco"/>
    <property type="match status" value="1"/>
</dbReference>
<evidence type="ECO:0000256" key="10">
    <source>
        <dbReference type="ARBA" id="ARBA00023204"/>
    </source>
</evidence>
<dbReference type="SUPFAM" id="SSF81624">
    <property type="entry name" value="N-terminal domain of MutM-like DNA repair proteins"/>
    <property type="match status" value="1"/>
</dbReference>
<dbReference type="SUPFAM" id="SSF57716">
    <property type="entry name" value="Glucocorticoid receptor-like (DNA-binding domain)"/>
    <property type="match status" value="1"/>
</dbReference>
<proteinExistence type="inferred from homology"/>
<gene>
    <name evidence="18" type="ORF">SCFA_30023</name>
</gene>
<keyword evidence="12" id="KW-0511">Multifunctional enzyme</keyword>
<reference evidence="18" key="1">
    <citation type="submission" date="2019-03" db="EMBL/GenBank/DDBJ databases">
        <authorList>
            <person name="Hao L."/>
        </authorList>
    </citation>
    <scope>NUCLEOTIDE SEQUENCE</scope>
</reference>
<dbReference type="GO" id="GO:0008270">
    <property type="term" value="F:zinc ion binding"/>
    <property type="evidence" value="ECO:0007669"/>
    <property type="project" value="UniProtKB-KW"/>
</dbReference>
<keyword evidence="11 18" id="KW-0456">Lyase</keyword>
<dbReference type="InterPro" id="IPR012319">
    <property type="entry name" value="FPG_cat"/>
</dbReference>
<evidence type="ECO:0000256" key="14">
    <source>
        <dbReference type="ARBA" id="ARBA00044632"/>
    </source>
</evidence>
<evidence type="ECO:0000256" key="9">
    <source>
        <dbReference type="ARBA" id="ARBA00023125"/>
    </source>
</evidence>